<comment type="caution">
    <text evidence="10">The sequence shown here is derived from an EMBL/GenBank/DDBJ whole genome shotgun (WGS) entry which is preliminary data.</text>
</comment>
<dbReference type="CDD" id="cd00009">
    <property type="entry name" value="AAA"/>
    <property type="match status" value="1"/>
</dbReference>
<evidence type="ECO:0000313" key="10">
    <source>
        <dbReference type="EMBL" id="KAJ8611950.1"/>
    </source>
</evidence>
<dbReference type="PRINTS" id="PR00300">
    <property type="entry name" value="CLPPROTEASEA"/>
</dbReference>
<dbReference type="Pfam" id="PF10431">
    <property type="entry name" value="ClpB_D2-small"/>
    <property type="match status" value="1"/>
</dbReference>
<dbReference type="GO" id="GO:0016887">
    <property type="term" value="F:ATP hydrolysis activity"/>
    <property type="evidence" value="ECO:0007669"/>
    <property type="project" value="InterPro"/>
</dbReference>
<evidence type="ECO:0000256" key="5">
    <source>
        <dbReference type="ARBA" id="ARBA00023186"/>
    </source>
</evidence>
<dbReference type="FunFam" id="3.40.50.300:FF:000025">
    <property type="entry name" value="ATP-dependent Clp protease subunit"/>
    <property type="match status" value="1"/>
</dbReference>
<dbReference type="InterPro" id="IPR004176">
    <property type="entry name" value="Clp_R_N"/>
</dbReference>
<dbReference type="InterPro" id="IPR018368">
    <property type="entry name" value="ClpA/B_CS1"/>
</dbReference>
<evidence type="ECO:0000256" key="4">
    <source>
        <dbReference type="ARBA" id="ARBA00022840"/>
    </source>
</evidence>
<keyword evidence="3 7" id="KW-0547">Nucleotide-binding</keyword>
<dbReference type="PROSITE" id="PS51903">
    <property type="entry name" value="CLP_R"/>
    <property type="match status" value="1"/>
</dbReference>
<evidence type="ECO:0000313" key="11">
    <source>
        <dbReference type="Proteomes" id="UP001230188"/>
    </source>
</evidence>
<gene>
    <name evidence="10" type="ORF">CTAYLR_004388</name>
</gene>
<dbReference type="InterPro" id="IPR041546">
    <property type="entry name" value="ClpA/ClpB_AAA_lid"/>
</dbReference>
<keyword evidence="11" id="KW-1185">Reference proteome</keyword>
<evidence type="ECO:0000256" key="6">
    <source>
        <dbReference type="PROSITE-ProRule" id="PRU01251"/>
    </source>
</evidence>
<comment type="similarity">
    <text evidence="1 7">Belongs to the ClpA/ClpB family.</text>
</comment>
<evidence type="ECO:0000256" key="1">
    <source>
        <dbReference type="ARBA" id="ARBA00008675"/>
    </source>
</evidence>
<dbReference type="GO" id="GO:0005524">
    <property type="term" value="F:ATP binding"/>
    <property type="evidence" value="ECO:0007669"/>
    <property type="project" value="UniProtKB-KW"/>
</dbReference>
<dbReference type="FunFam" id="3.40.50.300:FF:000010">
    <property type="entry name" value="Chaperone clpB 1, putative"/>
    <property type="match status" value="1"/>
</dbReference>
<dbReference type="SUPFAM" id="SSF81923">
    <property type="entry name" value="Double Clp-N motif"/>
    <property type="match status" value="1"/>
</dbReference>
<dbReference type="FunFam" id="3.40.50.300:FF:000120">
    <property type="entry name" value="ATP-dependent chaperone ClpB"/>
    <property type="match status" value="1"/>
</dbReference>
<feature type="region of interest" description="Disordered" evidence="8">
    <location>
        <begin position="524"/>
        <end position="545"/>
    </location>
</feature>
<evidence type="ECO:0000256" key="3">
    <source>
        <dbReference type="ARBA" id="ARBA00022741"/>
    </source>
</evidence>
<keyword evidence="2 6" id="KW-0677">Repeat</keyword>
<dbReference type="Pfam" id="PF07724">
    <property type="entry name" value="AAA_2"/>
    <property type="match status" value="1"/>
</dbReference>
<dbReference type="InterPro" id="IPR036628">
    <property type="entry name" value="Clp_N_dom_sf"/>
</dbReference>
<evidence type="ECO:0000256" key="2">
    <source>
        <dbReference type="ARBA" id="ARBA00022737"/>
    </source>
</evidence>
<dbReference type="InterPro" id="IPR001270">
    <property type="entry name" value="ClpA/B"/>
</dbReference>
<dbReference type="Proteomes" id="UP001230188">
    <property type="component" value="Unassembled WGS sequence"/>
</dbReference>
<dbReference type="EMBL" id="JAQMWT010000059">
    <property type="protein sequence ID" value="KAJ8611950.1"/>
    <property type="molecule type" value="Genomic_DNA"/>
</dbReference>
<dbReference type="GO" id="GO:0005737">
    <property type="term" value="C:cytoplasm"/>
    <property type="evidence" value="ECO:0007669"/>
    <property type="project" value="TreeGrafter"/>
</dbReference>
<keyword evidence="4 7" id="KW-0067">ATP-binding</keyword>
<dbReference type="PROSITE" id="PS00870">
    <property type="entry name" value="CLPAB_1"/>
    <property type="match status" value="1"/>
</dbReference>
<dbReference type="InterPro" id="IPR003959">
    <property type="entry name" value="ATPase_AAA_core"/>
</dbReference>
<dbReference type="InterPro" id="IPR050130">
    <property type="entry name" value="ClpA_ClpB"/>
</dbReference>
<dbReference type="InterPro" id="IPR019489">
    <property type="entry name" value="Clp_ATPase_C"/>
</dbReference>
<dbReference type="InterPro" id="IPR003593">
    <property type="entry name" value="AAA+_ATPase"/>
</dbReference>
<name>A0AAD7UNB4_9STRA</name>
<dbReference type="PANTHER" id="PTHR11638:SF18">
    <property type="entry name" value="HEAT SHOCK PROTEIN 104"/>
    <property type="match status" value="1"/>
</dbReference>
<dbReference type="Gene3D" id="1.10.8.60">
    <property type="match status" value="1"/>
</dbReference>
<keyword evidence="5 7" id="KW-0143">Chaperone</keyword>
<dbReference type="Gene3D" id="1.10.1780.10">
    <property type="entry name" value="Clp, N-terminal domain"/>
    <property type="match status" value="1"/>
</dbReference>
<dbReference type="InterPro" id="IPR028299">
    <property type="entry name" value="ClpA/B_CS2"/>
</dbReference>
<dbReference type="PANTHER" id="PTHR11638">
    <property type="entry name" value="ATP-DEPENDENT CLP PROTEASE"/>
    <property type="match status" value="1"/>
</dbReference>
<dbReference type="Pfam" id="PF02861">
    <property type="entry name" value="Clp_N"/>
    <property type="match status" value="1"/>
</dbReference>
<dbReference type="AlphaFoldDB" id="A0AAD7UNB4"/>
<accession>A0AAD7UNB4</accession>
<organism evidence="10 11">
    <name type="scientific">Chrysophaeum taylorii</name>
    <dbReference type="NCBI Taxonomy" id="2483200"/>
    <lineage>
        <taxon>Eukaryota</taxon>
        <taxon>Sar</taxon>
        <taxon>Stramenopiles</taxon>
        <taxon>Ochrophyta</taxon>
        <taxon>Pelagophyceae</taxon>
        <taxon>Pelagomonadales</taxon>
        <taxon>Pelagomonadaceae</taxon>
        <taxon>Chrysophaeum</taxon>
    </lineage>
</organism>
<dbReference type="InterPro" id="IPR027417">
    <property type="entry name" value="P-loop_NTPase"/>
</dbReference>
<dbReference type="SUPFAM" id="SSF52540">
    <property type="entry name" value="P-loop containing nucleoside triphosphate hydrolases"/>
    <property type="match status" value="2"/>
</dbReference>
<evidence type="ECO:0000256" key="7">
    <source>
        <dbReference type="RuleBase" id="RU004432"/>
    </source>
</evidence>
<sequence length="886" mass="96608">MDNSSLTDAATEVLKKAFNDAKDRGHSLAEPSHLALALVESDFGQRVIKKERDGADADVIVRQLRGLVEKRPAQSPPPLQVMPSTATQRLLERAAKASKANGDSLVAQDHLFLALYQEKDVATAFRNAGLDETTAKRATKELRAGRKVETASAEDSFDALEKYGIDLVKQAADGKIDPVIGRDDEIRRCVQILSRRTKNNPVLVGQPGVGKTAIAEGLALRIVEDDVPEGMRGIRLRLLDMGALIAGAKYRGEFEERLKAVLAEVKASPPPGVILFIDEIHTVLGAGKTEGSTDAANLLKPMLARGELRVIGATTDDEYREHVEKDAAFERRFQKVTVGEPSVEATVSILRGLRERYEAHHGVRILDSALVAAAQLSARYISGRFLPDKAIDLIDEASSSRRVQLDSKPEELDKLERKIASLEIEAISLKREKDEGSKQRLKDVKDRIANLREQLGPLQEQWSQERARADELKALQEKLERLKVKANIARRQNDLERAADLEYGAIVETEAALKALKASLEARELERRESSSTPSPMAIDGQQPAPLVSESVTPDHVAEVVSRWSGIPVSKLSQSERVRLLDLADRLKTRVIGQDAAVDAVADAILRSRAGLARPDAPLGSFLFLGSTGVGKTHLGKSLAAELFDDAKKALVRIDMSEYSESHSVSRLIGAPPGYVGYDQGGQLTEAVRKSPYVVVLLDEIEKANMTVVKVLLQVLDEGRLTDGRGRTVDFTQSVVIMTSNVGSEMLLESTAKNGGAVDDQAKAQVGAMLRATFPPEFLNRLTPCLFNPLGRPQLRQVAHKATLAVAARLAEHNIKLEFTDGAAEAVLQAAYDPRFGARPIERYVETIITTRLSRMVLSGTLNKGARIVVDASPIHSSELTFSVVA</sequence>
<dbReference type="GO" id="GO:0034605">
    <property type="term" value="P:cellular response to heat"/>
    <property type="evidence" value="ECO:0007669"/>
    <property type="project" value="TreeGrafter"/>
</dbReference>
<feature type="domain" description="Clp R" evidence="9">
    <location>
        <begin position="1"/>
        <end position="145"/>
    </location>
</feature>
<dbReference type="CDD" id="cd19499">
    <property type="entry name" value="RecA-like_ClpB_Hsp104-like"/>
    <property type="match status" value="1"/>
</dbReference>
<dbReference type="Pfam" id="PF00004">
    <property type="entry name" value="AAA"/>
    <property type="match status" value="1"/>
</dbReference>
<dbReference type="SMART" id="SM01086">
    <property type="entry name" value="ClpB_D2-small"/>
    <property type="match status" value="1"/>
</dbReference>
<protein>
    <recommendedName>
        <fullName evidence="9">Clp R domain-containing protein</fullName>
    </recommendedName>
</protein>
<evidence type="ECO:0000256" key="8">
    <source>
        <dbReference type="SAM" id="MobiDB-lite"/>
    </source>
</evidence>
<dbReference type="Gene3D" id="3.40.50.300">
    <property type="entry name" value="P-loop containing nucleotide triphosphate hydrolases"/>
    <property type="match status" value="3"/>
</dbReference>
<reference evidence="10" key="1">
    <citation type="submission" date="2023-01" db="EMBL/GenBank/DDBJ databases">
        <title>Metagenome sequencing of chrysophaentin producing Chrysophaeum taylorii.</title>
        <authorList>
            <person name="Davison J."/>
            <person name="Bewley C."/>
        </authorList>
    </citation>
    <scope>NUCLEOTIDE SEQUENCE</scope>
    <source>
        <strain evidence="10">NIES-1699</strain>
    </source>
</reference>
<dbReference type="Pfam" id="PF17871">
    <property type="entry name" value="AAA_lid_9"/>
    <property type="match status" value="1"/>
</dbReference>
<evidence type="ECO:0000259" key="9">
    <source>
        <dbReference type="PROSITE" id="PS51903"/>
    </source>
</evidence>
<dbReference type="PROSITE" id="PS00871">
    <property type="entry name" value="CLPAB_2"/>
    <property type="match status" value="1"/>
</dbReference>
<dbReference type="SMART" id="SM00382">
    <property type="entry name" value="AAA"/>
    <property type="match status" value="2"/>
</dbReference>
<proteinExistence type="inferred from homology"/>